<keyword evidence="1" id="KW-0677">Repeat</keyword>
<dbReference type="Proteomes" id="UP001217089">
    <property type="component" value="Unassembled WGS sequence"/>
</dbReference>
<comment type="caution">
    <text evidence="4">The sequence shown here is derived from an EMBL/GenBank/DDBJ whole genome shotgun (WGS) entry which is preliminary data.</text>
</comment>
<protein>
    <recommendedName>
        <fullName evidence="3">EF-hand domain-containing protein</fullName>
    </recommendedName>
</protein>
<dbReference type="InterPro" id="IPR050145">
    <property type="entry name" value="Centrin_CML-like"/>
</dbReference>
<proteinExistence type="predicted"/>
<evidence type="ECO:0000313" key="5">
    <source>
        <dbReference type="Proteomes" id="UP001217089"/>
    </source>
</evidence>
<dbReference type="Gene3D" id="1.10.238.10">
    <property type="entry name" value="EF-hand"/>
    <property type="match status" value="2"/>
</dbReference>
<dbReference type="SUPFAM" id="SSF47473">
    <property type="entry name" value="EF-hand"/>
    <property type="match status" value="1"/>
</dbReference>
<dbReference type="InterPro" id="IPR011992">
    <property type="entry name" value="EF-hand-dom_pair"/>
</dbReference>
<sequence>MKKIDLQEEVLEAFKLFDTDRNGYITARELKDVMTNLGEKITEEEVDDMIRVADANGDGQIEYTEFLKILD</sequence>
<feature type="domain" description="EF-hand" evidence="3">
    <location>
        <begin position="41"/>
        <end position="71"/>
    </location>
</feature>
<dbReference type="Pfam" id="PF13499">
    <property type="entry name" value="EF-hand_7"/>
    <property type="match status" value="1"/>
</dbReference>
<dbReference type="InterPro" id="IPR018247">
    <property type="entry name" value="EF_Hand_1_Ca_BS"/>
</dbReference>
<keyword evidence="5" id="KW-1185">Reference proteome</keyword>
<dbReference type="CDD" id="cd00051">
    <property type="entry name" value="EFh"/>
    <property type="match status" value="1"/>
</dbReference>
<evidence type="ECO:0000256" key="2">
    <source>
        <dbReference type="ARBA" id="ARBA00022837"/>
    </source>
</evidence>
<dbReference type="EMBL" id="JARBDR010000657">
    <property type="protein sequence ID" value="KAJ8308804.1"/>
    <property type="molecule type" value="Genomic_DNA"/>
</dbReference>
<accession>A0ABQ9EUR5</accession>
<evidence type="ECO:0000259" key="3">
    <source>
        <dbReference type="PROSITE" id="PS50222"/>
    </source>
</evidence>
<dbReference type="SMART" id="SM00054">
    <property type="entry name" value="EFh"/>
    <property type="match status" value="2"/>
</dbReference>
<evidence type="ECO:0000313" key="4">
    <source>
        <dbReference type="EMBL" id="KAJ8308804.1"/>
    </source>
</evidence>
<dbReference type="PROSITE" id="PS50222">
    <property type="entry name" value="EF_HAND_2"/>
    <property type="match status" value="2"/>
</dbReference>
<dbReference type="PANTHER" id="PTHR23050">
    <property type="entry name" value="CALCIUM BINDING PROTEIN"/>
    <property type="match status" value="1"/>
</dbReference>
<name>A0ABQ9EUR5_TEGGR</name>
<gene>
    <name evidence="4" type="ORF">KUTeg_013678</name>
</gene>
<reference evidence="4 5" key="1">
    <citation type="submission" date="2022-12" db="EMBL/GenBank/DDBJ databases">
        <title>Chromosome-level genome of Tegillarca granosa.</title>
        <authorList>
            <person name="Kim J."/>
        </authorList>
    </citation>
    <scope>NUCLEOTIDE SEQUENCE [LARGE SCALE GENOMIC DNA]</scope>
    <source>
        <strain evidence="4">Teg-2019</strain>
        <tissue evidence="4">Adductor muscle</tissue>
    </source>
</reference>
<keyword evidence="2" id="KW-0106">Calcium</keyword>
<dbReference type="PROSITE" id="PS00018">
    <property type="entry name" value="EF_HAND_1"/>
    <property type="match status" value="2"/>
</dbReference>
<dbReference type="InterPro" id="IPR002048">
    <property type="entry name" value="EF_hand_dom"/>
</dbReference>
<feature type="domain" description="EF-hand" evidence="3">
    <location>
        <begin position="5"/>
        <end position="40"/>
    </location>
</feature>
<organism evidence="4 5">
    <name type="scientific">Tegillarca granosa</name>
    <name type="common">Malaysian cockle</name>
    <name type="synonym">Anadara granosa</name>
    <dbReference type="NCBI Taxonomy" id="220873"/>
    <lineage>
        <taxon>Eukaryota</taxon>
        <taxon>Metazoa</taxon>
        <taxon>Spiralia</taxon>
        <taxon>Lophotrochozoa</taxon>
        <taxon>Mollusca</taxon>
        <taxon>Bivalvia</taxon>
        <taxon>Autobranchia</taxon>
        <taxon>Pteriomorphia</taxon>
        <taxon>Arcoida</taxon>
        <taxon>Arcoidea</taxon>
        <taxon>Arcidae</taxon>
        <taxon>Tegillarca</taxon>
    </lineage>
</organism>
<evidence type="ECO:0000256" key="1">
    <source>
        <dbReference type="ARBA" id="ARBA00022737"/>
    </source>
</evidence>